<comment type="caution">
    <text evidence="3">The sequence shown here is derived from an EMBL/GenBank/DDBJ whole genome shotgun (WGS) entry which is preliminary data.</text>
</comment>
<dbReference type="EMBL" id="LMTZ01000093">
    <property type="protein sequence ID" value="KST66835.1"/>
    <property type="molecule type" value="Genomic_DNA"/>
</dbReference>
<dbReference type="OrthoDB" id="9804714at2"/>
<dbReference type="GO" id="GO:0006139">
    <property type="term" value="P:nucleobase-containing compound metabolic process"/>
    <property type="evidence" value="ECO:0007669"/>
    <property type="project" value="InterPro"/>
</dbReference>
<evidence type="ECO:0000259" key="1">
    <source>
        <dbReference type="PROSITE" id="PS50126"/>
    </source>
</evidence>
<name>A0A0V8A047_9CYAN</name>
<dbReference type="GO" id="GO:0003735">
    <property type="term" value="F:structural constituent of ribosome"/>
    <property type="evidence" value="ECO:0007669"/>
    <property type="project" value="TreeGrafter"/>
</dbReference>
<dbReference type="GO" id="GO:0005737">
    <property type="term" value="C:cytoplasm"/>
    <property type="evidence" value="ECO:0007669"/>
    <property type="project" value="UniProtKB-ARBA"/>
</dbReference>
<dbReference type="Gene3D" id="1.10.10.650">
    <property type="entry name" value="RuvA domain 2-like"/>
    <property type="match status" value="1"/>
</dbReference>
<dbReference type="Pfam" id="PF12836">
    <property type="entry name" value="HHH_3"/>
    <property type="match status" value="1"/>
</dbReference>
<dbReference type="AlphaFoldDB" id="A0A0V8A047"/>
<feature type="domain" description="S1 motif" evidence="1">
    <location>
        <begin position="646"/>
        <end position="715"/>
    </location>
</feature>
<dbReference type="InterPro" id="IPR023323">
    <property type="entry name" value="Tex-like_dom_sf"/>
</dbReference>
<dbReference type="SUPFAM" id="SSF158832">
    <property type="entry name" value="Tex N-terminal region-like"/>
    <property type="match status" value="1"/>
</dbReference>
<dbReference type="CDD" id="cd05685">
    <property type="entry name" value="S1_Tex"/>
    <property type="match status" value="1"/>
</dbReference>
<proteinExistence type="predicted"/>
<dbReference type="Pfam" id="PF17674">
    <property type="entry name" value="HHH_9"/>
    <property type="match status" value="1"/>
</dbReference>
<dbReference type="SUPFAM" id="SSF53098">
    <property type="entry name" value="Ribonuclease H-like"/>
    <property type="match status" value="1"/>
</dbReference>
<organism evidence="3 4">
    <name type="scientific">Mastigocoleus testarum BC008</name>
    <dbReference type="NCBI Taxonomy" id="371196"/>
    <lineage>
        <taxon>Bacteria</taxon>
        <taxon>Bacillati</taxon>
        <taxon>Cyanobacteriota</taxon>
        <taxon>Cyanophyceae</taxon>
        <taxon>Nostocales</taxon>
        <taxon>Hapalosiphonaceae</taxon>
        <taxon>Mastigocoleus</taxon>
    </lineage>
</organism>
<dbReference type="Gene3D" id="1.10.3500.10">
    <property type="entry name" value="Tex N-terminal region-like"/>
    <property type="match status" value="1"/>
</dbReference>
<dbReference type="Pfam" id="PF22706">
    <property type="entry name" value="Tex_central_region"/>
    <property type="match status" value="1"/>
</dbReference>
<dbReference type="InterPro" id="IPR006641">
    <property type="entry name" value="YqgF/RNaseH-like_dom"/>
</dbReference>
<evidence type="ECO:0000313" key="2">
    <source>
        <dbReference type="EMBL" id="KST66835.1"/>
    </source>
</evidence>
<dbReference type="FunFam" id="1.10.150.310:FF:000001">
    <property type="entry name" value="RNA-binding transcriptional accessory protein"/>
    <property type="match status" value="1"/>
</dbReference>
<dbReference type="InterPro" id="IPR023319">
    <property type="entry name" value="Tex-like_HTH_dom_sf"/>
</dbReference>
<dbReference type="PROSITE" id="PS50126">
    <property type="entry name" value="S1"/>
    <property type="match status" value="1"/>
</dbReference>
<evidence type="ECO:0000313" key="4">
    <source>
        <dbReference type="Proteomes" id="UP000053372"/>
    </source>
</evidence>
<dbReference type="EMBL" id="LMTZ01000002">
    <property type="protein sequence ID" value="KST70173.1"/>
    <property type="molecule type" value="Genomic_DNA"/>
</dbReference>
<dbReference type="InterPro" id="IPR003029">
    <property type="entry name" value="S1_domain"/>
</dbReference>
<dbReference type="PANTHER" id="PTHR10724:SF10">
    <property type="entry name" value="S1 RNA-BINDING DOMAIN-CONTAINING PROTEIN 1"/>
    <property type="match status" value="1"/>
</dbReference>
<dbReference type="InterPro" id="IPR041692">
    <property type="entry name" value="HHH_9"/>
</dbReference>
<dbReference type="FunFam" id="1.10.10.650:FF:000001">
    <property type="entry name" value="S1 RNA-binding domain 1"/>
    <property type="match status" value="1"/>
</dbReference>
<dbReference type="SUPFAM" id="SSF47781">
    <property type="entry name" value="RuvA domain 2-like"/>
    <property type="match status" value="2"/>
</dbReference>
<dbReference type="RefSeq" id="WP_027846237.1">
    <property type="nucleotide sequence ID" value="NZ_LMTZ01000002.1"/>
</dbReference>
<dbReference type="Gene3D" id="3.30.420.140">
    <property type="entry name" value="YqgF/RNase H-like domain"/>
    <property type="match status" value="1"/>
</dbReference>
<dbReference type="Pfam" id="PF00575">
    <property type="entry name" value="S1"/>
    <property type="match status" value="1"/>
</dbReference>
<dbReference type="InterPro" id="IPR032639">
    <property type="entry name" value="Tex_YqgF"/>
</dbReference>
<dbReference type="Gene3D" id="2.40.50.140">
    <property type="entry name" value="Nucleic acid-binding proteins"/>
    <property type="match status" value="1"/>
</dbReference>
<dbReference type="SMART" id="SM00316">
    <property type="entry name" value="S1"/>
    <property type="match status" value="1"/>
</dbReference>
<evidence type="ECO:0000313" key="3">
    <source>
        <dbReference type="EMBL" id="KST70173.1"/>
    </source>
</evidence>
<dbReference type="PANTHER" id="PTHR10724">
    <property type="entry name" value="30S RIBOSOMAL PROTEIN S1"/>
    <property type="match status" value="1"/>
</dbReference>
<dbReference type="FunFam" id="3.30.420.140:FF:000001">
    <property type="entry name" value="RNA-binding transcriptional accessory protein"/>
    <property type="match status" value="1"/>
</dbReference>
<dbReference type="Proteomes" id="UP000053372">
    <property type="component" value="Unassembled WGS sequence"/>
</dbReference>
<dbReference type="Pfam" id="PF09371">
    <property type="entry name" value="Tex_N"/>
    <property type="match status" value="1"/>
</dbReference>
<keyword evidence="4" id="KW-1185">Reference proteome</keyword>
<dbReference type="InterPro" id="IPR037027">
    <property type="entry name" value="YqgF/RNaseH-like_dom_sf"/>
</dbReference>
<gene>
    <name evidence="2" type="ORF">BC008_26980</name>
    <name evidence="3" type="ORF">BC008_36585</name>
</gene>
<dbReference type="GO" id="GO:0006412">
    <property type="term" value="P:translation"/>
    <property type="evidence" value="ECO:0007669"/>
    <property type="project" value="TreeGrafter"/>
</dbReference>
<dbReference type="Gene3D" id="1.10.150.310">
    <property type="entry name" value="Tex RuvX-like domain-like"/>
    <property type="match status" value="1"/>
</dbReference>
<accession>A0A0V8A047</accession>
<dbReference type="InterPro" id="IPR044146">
    <property type="entry name" value="S1_Tex"/>
</dbReference>
<dbReference type="InterPro" id="IPR055179">
    <property type="entry name" value="Tex-like_central_region"/>
</dbReference>
<dbReference type="InterPro" id="IPR012337">
    <property type="entry name" value="RNaseH-like_sf"/>
</dbReference>
<dbReference type="GO" id="GO:0003729">
    <property type="term" value="F:mRNA binding"/>
    <property type="evidence" value="ECO:0007669"/>
    <property type="project" value="TreeGrafter"/>
</dbReference>
<dbReference type="FunFam" id="2.40.50.140:FF:000051">
    <property type="entry name" value="RNA-binding transcriptional accessory protein"/>
    <property type="match status" value="1"/>
</dbReference>
<reference evidence="3 4" key="1">
    <citation type="journal article" date="2015" name="Genome Announc.">
        <title>Draft Genome of the Euendolithic (true boring) Cyanobacterium Mastigocoleus testarum strain BC008.</title>
        <authorList>
            <person name="Guida B.S."/>
            <person name="Garcia-Pichel F."/>
        </authorList>
    </citation>
    <scope>NUCLEOTIDE SEQUENCE [LARGE SCALE GENOMIC DNA]</scope>
    <source>
        <strain evidence="3 4">BC008</strain>
    </source>
</reference>
<sequence length="718" mass="80642">MLNIPQLLASELELQLRQVQNALELFAEGATVPFVARYRKEQTGEMNEVQLRSLLERYTYLTELEERKAVILNAIASQGKLNDELKAKIESCLQKTELEDLYLPYRPKRRTRATIAKEKGLEPLTEFIKSLNIKNAASVSLDEEAAKYISEDKGVKSAEEALKGAGDILAEEIAEKAELRTYLREYLLEEGIFVSRIKDEHPEGTTKYEMYREYQMRVENIASHNMLALCRGEAEKILSFEISFDEDRVLAYLESREIRSSLRQIRNFYQMTIKDAFNRLMKNSLIGEVVAEKKKEADIESIKTFEANLRELLLSAPAGMKPTLGIDPGFRTGCKVAVLDRTGQFLEYEPIFPHSGTQKRQSAAAFVDKIIKKYQIELIAIGNGTASRETDEFVGEVLQNIDNKPIKVMVNESGASIYSASKVAIAEFPELDITVRGAISIGRRLQDPLAELVKIEPKSIGVGQYQHDVDQKMLKKKLAETVESCVNYVGVDLNTASKELLTFVSGITATVANNIVTYRNQNGAFKNRRELLKVPKLGPKAFEQAAGFLRIRDSDNPLDNTAVHPESYSVVKAIASDLNINLKQVTEISSKLKKTDLKKYVTDKIGEPTLRDIINELEKPGRDPRAEFKYATFKEGIKEISDLKEGMILEGIVTNVANFGAFVDIGVHQDGLVHISQLANRFIKDPKTVVKVGQVVKVKVLEVNEKLRRIGLSMKAVD</sequence>
<protein>
    <submittedName>
        <fullName evidence="3">RNA-binding transcriptional accessory protein</fullName>
    </submittedName>
</protein>
<dbReference type="SMART" id="SM00732">
    <property type="entry name" value="YqgFc"/>
    <property type="match status" value="1"/>
</dbReference>
<dbReference type="Pfam" id="PF16921">
    <property type="entry name" value="Tex_YqgF"/>
    <property type="match status" value="1"/>
</dbReference>
<dbReference type="InterPro" id="IPR010994">
    <property type="entry name" value="RuvA_2-like"/>
</dbReference>
<dbReference type="InterPro" id="IPR012340">
    <property type="entry name" value="NA-bd_OB-fold"/>
</dbReference>
<dbReference type="InterPro" id="IPR018974">
    <property type="entry name" value="Tex-like_N"/>
</dbReference>
<dbReference type="SUPFAM" id="SSF50249">
    <property type="entry name" value="Nucleic acid-binding proteins"/>
    <property type="match status" value="1"/>
</dbReference>
<dbReference type="InterPro" id="IPR050437">
    <property type="entry name" value="Ribos_protein_bS1-like"/>
</dbReference>